<feature type="domain" description="F-box" evidence="1">
    <location>
        <begin position="1"/>
        <end position="48"/>
    </location>
</feature>
<dbReference type="CDD" id="cd22157">
    <property type="entry name" value="F-box_AtFBW1-like"/>
    <property type="match status" value="1"/>
</dbReference>
<dbReference type="OrthoDB" id="1155905at2759"/>
<dbReference type="InterPro" id="IPR036047">
    <property type="entry name" value="F-box-like_dom_sf"/>
</dbReference>
<dbReference type="InterPro" id="IPR050796">
    <property type="entry name" value="SCF_F-box_component"/>
</dbReference>
<dbReference type="Gene3D" id="1.20.1280.50">
    <property type="match status" value="1"/>
</dbReference>
<evidence type="ECO:0000259" key="1">
    <source>
        <dbReference type="PROSITE" id="PS50181"/>
    </source>
</evidence>
<dbReference type="SMART" id="SM00256">
    <property type="entry name" value="FBOX"/>
    <property type="match status" value="1"/>
</dbReference>
<dbReference type="Proteomes" id="UP000238479">
    <property type="component" value="Chromosome 3"/>
</dbReference>
<dbReference type="PROSITE" id="PS50181">
    <property type="entry name" value="FBOX"/>
    <property type="match status" value="1"/>
</dbReference>
<sequence length="422" mass="47767">MAELSKFAEEIMVEIMSRLPPKSLMRFKCVRRSWNALINNPNFAAKHLASSKRTLLSSSSTTIIFRHFLIADLNPDEMEMILSLYNFCNDFDGCFLEDIHFPHSMGLECRRKFHEPGSTFGISCYCDGIICLADYGQKPNIVLCNPAIKEFKLLSESQLALSSPTFRKTAAVGFGCDLMLKNYKVVRLINSGWRYRDDQDTVIPHLYAEVYNLRTDSWKEIKIDGLLKENKIVVPDSNAQTKGLCSKGILYWCAMEEEKVLEVTCDGDDEQKEIDMHACIISFNVGDESFHVINIGSYDDHCCLIDGVLGLWKESIALCVRGWTTLDIWVMDDFGGGKGSWTKYLAIEPVVKITSQFALFGKSDEQFVLVACDDSVVIFYDICTNKFNYLPLNGVLLHHTQVVEYASSIVSVKECNKLDMEA</sequence>
<accession>A0A2P6R787</accession>
<dbReference type="Pfam" id="PF07734">
    <property type="entry name" value="FBA_1"/>
    <property type="match status" value="1"/>
</dbReference>
<protein>
    <submittedName>
        <fullName evidence="2">Putative F-box domain-containing protein</fullName>
    </submittedName>
</protein>
<dbReference type="Gramene" id="PRQ42303">
    <property type="protein sequence ID" value="PRQ42303"/>
    <property type="gene ID" value="RchiOBHm_Chr3g0456171"/>
</dbReference>
<evidence type="ECO:0000313" key="2">
    <source>
        <dbReference type="EMBL" id="PRQ42303.1"/>
    </source>
</evidence>
<gene>
    <name evidence="2" type="ORF">RchiOBHm_Chr3g0456171</name>
</gene>
<name>A0A2P6R787_ROSCH</name>
<dbReference type="InterPro" id="IPR017451">
    <property type="entry name" value="F-box-assoc_interact_dom"/>
</dbReference>
<organism evidence="2 3">
    <name type="scientific">Rosa chinensis</name>
    <name type="common">China rose</name>
    <dbReference type="NCBI Taxonomy" id="74649"/>
    <lineage>
        <taxon>Eukaryota</taxon>
        <taxon>Viridiplantae</taxon>
        <taxon>Streptophyta</taxon>
        <taxon>Embryophyta</taxon>
        <taxon>Tracheophyta</taxon>
        <taxon>Spermatophyta</taxon>
        <taxon>Magnoliopsida</taxon>
        <taxon>eudicotyledons</taxon>
        <taxon>Gunneridae</taxon>
        <taxon>Pentapetalae</taxon>
        <taxon>rosids</taxon>
        <taxon>fabids</taxon>
        <taxon>Rosales</taxon>
        <taxon>Rosaceae</taxon>
        <taxon>Rosoideae</taxon>
        <taxon>Rosoideae incertae sedis</taxon>
        <taxon>Rosa</taxon>
    </lineage>
</organism>
<dbReference type="AlphaFoldDB" id="A0A2P6R787"/>
<evidence type="ECO:0000313" key="3">
    <source>
        <dbReference type="Proteomes" id="UP000238479"/>
    </source>
</evidence>
<dbReference type="Pfam" id="PF00646">
    <property type="entry name" value="F-box"/>
    <property type="match status" value="1"/>
</dbReference>
<dbReference type="NCBIfam" id="TIGR01640">
    <property type="entry name" value="F_box_assoc_1"/>
    <property type="match status" value="1"/>
</dbReference>
<proteinExistence type="predicted"/>
<comment type="caution">
    <text evidence="2">The sequence shown here is derived from an EMBL/GenBank/DDBJ whole genome shotgun (WGS) entry which is preliminary data.</text>
</comment>
<dbReference type="PANTHER" id="PTHR31672:SF13">
    <property type="entry name" value="F-BOX PROTEIN CPR30-LIKE"/>
    <property type="match status" value="1"/>
</dbReference>
<dbReference type="InterPro" id="IPR001810">
    <property type="entry name" value="F-box_dom"/>
</dbReference>
<dbReference type="SUPFAM" id="SSF81383">
    <property type="entry name" value="F-box domain"/>
    <property type="match status" value="1"/>
</dbReference>
<dbReference type="OMA" id="PNIATCE"/>
<dbReference type="PANTHER" id="PTHR31672">
    <property type="entry name" value="BNACNNG10540D PROTEIN"/>
    <property type="match status" value="1"/>
</dbReference>
<keyword evidence="3" id="KW-1185">Reference proteome</keyword>
<dbReference type="EMBL" id="PDCK01000041">
    <property type="protein sequence ID" value="PRQ42303.1"/>
    <property type="molecule type" value="Genomic_DNA"/>
</dbReference>
<reference evidence="2 3" key="1">
    <citation type="journal article" date="2018" name="Nat. Genet.">
        <title>The Rosa genome provides new insights in the design of modern roses.</title>
        <authorList>
            <person name="Bendahmane M."/>
        </authorList>
    </citation>
    <scope>NUCLEOTIDE SEQUENCE [LARGE SCALE GENOMIC DNA]</scope>
    <source>
        <strain evidence="3">cv. Old Blush</strain>
    </source>
</reference>
<dbReference type="InterPro" id="IPR006527">
    <property type="entry name" value="F-box-assoc_dom_typ1"/>
</dbReference>